<keyword evidence="16" id="KW-1185">Reference proteome</keyword>
<dbReference type="InterPro" id="IPR043129">
    <property type="entry name" value="ATPase_NBD"/>
</dbReference>
<dbReference type="NCBIfam" id="TIGR01311">
    <property type="entry name" value="glycerol_kin"/>
    <property type="match status" value="1"/>
</dbReference>
<comment type="pathway">
    <text evidence="1 11">Polyol metabolism; glycerol degradation via glycerol kinase pathway; sn-glycerol 3-phosphate from glycerol: step 1/1.</text>
</comment>
<evidence type="ECO:0000256" key="12">
    <source>
        <dbReference type="RuleBase" id="RU003733"/>
    </source>
</evidence>
<dbReference type="UniPathway" id="UPA00618">
    <property type="reaction ID" value="UER00672"/>
</dbReference>
<keyword evidence="4 11" id="KW-0547">Nucleotide-binding</keyword>
<comment type="similarity">
    <text evidence="2 11 12">Belongs to the FGGY kinase family.</text>
</comment>
<evidence type="ECO:0000256" key="1">
    <source>
        <dbReference type="ARBA" id="ARBA00005190"/>
    </source>
</evidence>
<gene>
    <name evidence="11 15" type="primary">glpK</name>
    <name evidence="15" type="ORF">D4T97_018825</name>
</gene>
<keyword evidence="6 11" id="KW-0319">Glycerol metabolism</keyword>
<dbReference type="PROSITE" id="PS00445">
    <property type="entry name" value="FGGY_KINASES_2"/>
    <property type="match status" value="1"/>
</dbReference>
<dbReference type="CDD" id="cd07786">
    <property type="entry name" value="FGGY_EcGK_like"/>
    <property type="match status" value="1"/>
</dbReference>
<keyword evidence="11" id="KW-0597">Phosphoprotein</keyword>
<feature type="binding site" evidence="11">
    <location>
        <position position="244"/>
    </location>
    <ligand>
        <name>sn-glycerol 3-phosphate</name>
        <dbReference type="ChEBI" id="CHEBI:57597"/>
    </ligand>
</feature>
<proteinExistence type="inferred from homology"/>
<keyword evidence="7 11" id="KW-0067">ATP-binding</keyword>
<feature type="binding site" evidence="11">
    <location>
        <position position="12"/>
    </location>
    <ligand>
        <name>ADP</name>
        <dbReference type="ChEBI" id="CHEBI:456216"/>
    </ligand>
</feature>
<dbReference type="OrthoDB" id="9805576at2"/>
<dbReference type="GO" id="GO:0006072">
    <property type="term" value="P:glycerol-3-phosphate metabolic process"/>
    <property type="evidence" value="ECO:0007669"/>
    <property type="project" value="InterPro"/>
</dbReference>
<organism evidence="15 16">
    <name type="scientific">Siminovitchia acidinfaciens</name>
    <dbReference type="NCBI Taxonomy" id="2321395"/>
    <lineage>
        <taxon>Bacteria</taxon>
        <taxon>Bacillati</taxon>
        <taxon>Bacillota</taxon>
        <taxon>Bacilli</taxon>
        <taxon>Bacillales</taxon>
        <taxon>Bacillaceae</taxon>
        <taxon>Siminovitchia</taxon>
    </lineage>
</organism>
<feature type="binding site" evidence="11">
    <location>
        <position position="414"/>
    </location>
    <ligand>
        <name>ADP</name>
        <dbReference type="ChEBI" id="CHEBI:456216"/>
    </ligand>
</feature>
<feature type="binding site" evidence="11">
    <location>
        <position position="83"/>
    </location>
    <ligand>
        <name>sn-glycerol 3-phosphate</name>
        <dbReference type="ChEBI" id="CHEBI:57597"/>
    </ligand>
</feature>
<evidence type="ECO:0000259" key="14">
    <source>
        <dbReference type="Pfam" id="PF02782"/>
    </source>
</evidence>
<evidence type="ECO:0000256" key="3">
    <source>
        <dbReference type="ARBA" id="ARBA00022679"/>
    </source>
</evidence>
<dbReference type="InterPro" id="IPR005999">
    <property type="entry name" value="Glycerol_kin"/>
</dbReference>
<dbReference type="GO" id="GO:0019563">
    <property type="term" value="P:glycerol catabolic process"/>
    <property type="evidence" value="ECO:0007669"/>
    <property type="project" value="UniProtKB-UniRule"/>
</dbReference>
<evidence type="ECO:0000256" key="5">
    <source>
        <dbReference type="ARBA" id="ARBA00022777"/>
    </source>
</evidence>
<dbReference type="PANTHER" id="PTHR10196">
    <property type="entry name" value="SUGAR KINASE"/>
    <property type="match status" value="1"/>
</dbReference>
<dbReference type="PANTHER" id="PTHR10196:SF69">
    <property type="entry name" value="GLYCEROL KINASE"/>
    <property type="match status" value="1"/>
</dbReference>
<comment type="PTM">
    <text evidence="11">The phosphoenolpyruvate-dependent sugar phosphotransferase system (PTS), including enzyme I, and histidine-containing protein (HPr) are required for the phosphorylation, which leads to the activation of the enzyme.</text>
</comment>
<feature type="binding site" evidence="11">
    <location>
        <position position="83"/>
    </location>
    <ligand>
        <name>glycerol</name>
        <dbReference type="ChEBI" id="CHEBI:17754"/>
    </ligand>
</feature>
<feature type="binding site" evidence="11">
    <location>
        <position position="16"/>
    </location>
    <ligand>
        <name>ADP</name>
        <dbReference type="ChEBI" id="CHEBI:456216"/>
    </ligand>
</feature>
<evidence type="ECO:0000256" key="11">
    <source>
        <dbReference type="HAMAP-Rule" id="MF_00186"/>
    </source>
</evidence>
<dbReference type="Proteomes" id="UP000287156">
    <property type="component" value="Unassembled WGS sequence"/>
</dbReference>
<evidence type="ECO:0000256" key="7">
    <source>
        <dbReference type="ARBA" id="ARBA00022840"/>
    </source>
</evidence>
<dbReference type="EC" id="2.7.1.30" evidence="11"/>
<feature type="binding site" evidence="11">
    <location>
        <position position="410"/>
    </location>
    <ligand>
        <name>ATP</name>
        <dbReference type="ChEBI" id="CHEBI:30616"/>
    </ligand>
</feature>
<feature type="binding site" evidence="11">
    <location>
        <position position="313"/>
    </location>
    <ligand>
        <name>ATP</name>
        <dbReference type="ChEBI" id="CHEBI:30616"/>
    </ligand>
</feature>
<feature type="modified residue" description="Phosphohistidine; by HPr" evidence="11">
    <location>
        <position position="230"/>
    </location>
</feature>
<keyword evidence="5 11" id="KW-0418">Kinase</keyword>
<feature type="binding site" evidence="11">
    <location>
        <position position="266"/>
    </location>
    <ligand>
        <name>ADP</name>
        <dbReference type="ChEBI" id="CHEBI:456216"/>
    </ligand>
</feature>
<feature type="binding site" evidence="11">
    <location>
        <position position="410"/>
    </location>
    <ligand>
        <name>ADP</name>
        <dbReference type="ChEBI" id="CHEBI:456216"/>
    </ligand>
</feature>
<comment type="subunit">
    <text evidence="10 11">Homotetramer and homodimer (in equilibrium).</text>
</comment>
<feature type="domain" description="Carbohydrate kinase FGGY C-terminal" evidence="14">
    <location>
        <begin position="261"/>
        <end position="449"/>
    </location>
</feature>
<evidence type="ECO:0000256" key="4">
    <source>
        <dbReference type="ARBA" id="ARBA00022741"/>
    </source>
</evidence>
<evidence type="ECO:0000256" key="10">
    <source>
        <dbReference type="ARBA" id="ARBA00063665"/>
    </source>
</evidence>
<keyword evidence="3 11" id="KW-0808">Transferase</keyword>
<feature type="binding site" evidence="11">
    <location>
        <position position="12"/>
    </location>
    <ligand>
        <name>sn-glycerol 3-phosphate</name>
        <dbReference type="ChEBI" id="CHEBI:57597"/>
    </ligand>
</feature>
<feature type="binding site" evidence="11">
    <location>
        <position position="266"/>
    </location>
    <ligand>
        <name>ATP</name>
        <dbReference type="ChEBI" id="CHEBI:30616"/>
    </ligand>
</feature>
<feature type="binding site" evidence="11">
    <location>
        <position position="309"/>
    </location>
    <ligand>
        <name>ADP</name>
        <dbReference type="ChEBI" id="CHEBI:456216"/>
    </ligand>
</feature>
<feature type="binding site" evidence="11">
    <location>
        <position position="14"/>
    </location>
    <ligand>
        <name>ATP</name>
        <dbReference type="ChEBI" id="CHEBI:30616"/>
    </ligand>
</feature>
<feature type="binding site" evidence="11">
    <location>
        <position position="12"/>
    </location>
    <ligand>
        <name>ATP</name>
        <dbReference type="ChEBI" id="CHEBI:30616"/>
    </ligand>
</feature>
<evidence type="ECO:0000313" key="16">
    <source>
        <dbReference type="Proteomes" id="UP000287156"/>
    </source>
</evidence>
<feature type="binding site" evidence="11">
    <location>
        <position position="134"/>
    </location>
    <ligand>
        <name>glycerol</name>
        <dbReference type="ChEBI" id="CHEBI:17754"/>
    </ligand>
</feature>
<dbReference type="PIRSF" id="PIRSF000538">
    <property type="entry name" value="GlpK"/>
    <property type="match status" value="1"/>
</dbReference>
<accession>A0A429XTT6</accession>
<dbReference type="PROSITE" id="PS00933">
    <property type="entry name" value="FGGY_KINASES_1"/>
    <property type="match status" value="1"/>
</dbReference>
<sequence length="498" mass="55303">MDKYIIAIDQGTTSTRAILFNKKGEVVNISQREFTQHFPHPGWVEHDANEIWGSVLAVLATCLTEARVKPSQIAGIGITNQRETTVIWDKNTGQPIYNAIVWQSRQTEAICSQLRDQQLEDKFKEKTGLLIDPYFSGTKVKWILDHVDGAKEKAKSGQLLFGTMDSWIIWKLSGGQAHVTDYSNASRTLLFNIHTLKWDQELLDILDIPASMLPEVRPSSEIYGNTIPQHFFQQEVPIAGAAGDQQAALFGQACFETGMAKNTYGTGCFMLMNTGGKPVTSKHGLLTTIAWGLEGKVEYALEGSIFVAGSAIQWLRDGLRMIDDSPSSENYAMRVDSSDGVYVVPAFVGLGTPYWDSEVRGAIFGLTRGTSKEHFIRATLESLAYQTKDVLMAMEADSGISLKKLRVDGGAVKNNFLMQFQSDLLRVGVERPKVNETTALGAAYLAGLAVGYWKDKEEIDLRWSLDQEFHPRMPENQSIKLFKGWKTAVKAATAFKLN</sequence>
<dbReference type="Gene3D" id="3.30.420.40">
    <property type="match status" value="2"/>
</dbReference>
<evidence type="ECO:0000256" key="2">
    <source>
        <dbReference type="ARBA" id="ARBA00009156"/>
    </source>
</evidence>
<dbReference type="HAMAP" id="MF_00186">
    <property type="entry name" value="Glycerol_kin"/>
    <property type="match status" value="1"/>
</dbReference>
<dbReference type="InterPro" id="IPR000577">
    <property type="entry name" value="Carb_kinase_FGGY"/>
</dbReference>
<dbReference type="Pfam" id="PF00370">
    <property type="entry name" value="FGGY_N"/>
    <property type="match status" value="1"/>
</dbReference>
<dbReference type="AlphaFoldDB" id="A0A429XTT6"/>
<name>A0A429XTT6_9BACI</name>
<dbReference type="SUPFAM" id="SSF53067">
    <property type="entry name" value="Actin-like ATPase domain"/>
    <property type="match status" value="2"/>
</dbReference>
<evidence type="ECO:0000256" key="6">
    <source>
        <dbReference type="ARBA" id="ARBA00022798"/>
    </source>
</evidence>
<dbReference type="InterPro" id="IPR018483">
    <property type="entry name" value="Carb_kinase_FGGY_CS"/>
</dbReference>
<feature type="binding site" evidence="11">
    <location>
        <position position="134"/>
    </location>
    <ligand>
        <name>sn-glycerol 3-phosphate</name>
        <dbReference type="ChEBI" id="CHEBI:57597"/>
    </ligand>
</feature>
<evidence type="ECO:0000256" key="8">
    <source>
        <dbReference type="ARBA" id="ARBA00052101"/>
    </source>
</evidence>
<feature type="binding site" evidence="11">
    <location>
        <position position="309"/>
    </location>
    <ligand>
        <name>ATP</name>
        <dbReference type="ChEBI" id="CHEBI:30616"/>
    </ligand>
</feature>
<dbReference type="RefSeq" id="WP_126052317.1">
    <property type="nucleotide sequence ID" value="NZ_QYTV02000013.1"/>
</dbReference>
<feature type="binding site" evidence="11">
    <location>
        <position position="244"/>
    </location>
    <ligand>
        <name>glycerol</name>
        <dbReference type="ChEBI" id="CHEBI:17754"/>
    </ligand>
</feature>
<comment type="function">
    <text evidence="9 11">Key enzyme in the regulation of glycerol uptake and metabolism. Catalyzes the phosphorylation of glycerol to yield sn-glycerol 3-phosphate.</text>
</comment>
<feature type="binding site" evidence="11">
    <location>
        <position position="245"/>
    </location>
    <ligand>
        <name>glycerol</name>
        <dbReference type="ChEBI" id="CHEBI:17754"/>
    </ligand>
</feature>
<evidence type="ECO:0000256" key="9">
    <source>
        <dbReference type="ARBA" id="ARBA00054633"/>
    </source>
</evidence>
<dbReference type="FunFam" id="3.30.420.40:FF:000008">
    <property type="entry name" value="Glycerol kinase"/>
    <property type="match status" value="1"/>
</dbReference>
<comment type="catalytic activity">
    <reaction evidence="8 11">
        <text>glycerol + ATP = sn-glycerol 3-phosphate + ADP + H(+)</text>
        <dbReference type="Rhea" id="RHEA:21644"/>
        <dbReference type="ChEBI" id="CHEBI:15378"/>
        <dbReference type="ChEBI" id="CHEBI:17754"/>
        <dbReference type="ChEBI" id="CHEBI:30616"/>
        <dbReference type="ChEBI" id="CHEBI:57597"/>
        <dbReference type="ChEBI" id="CHEBI:456216"/>
        <dbReference type="EC" id="2.7.1.30"/>
    </reaction>
</comment>
<feature type="binding site" evidence="11">
    <location>
        <position position="82"/>
    </location>
    <ligand>
        <name>glycerol</name>
        <dbReference type="ChEBI" id="CHEBI:17754"/>
    </ligand>
</feature>
<feature type="domain" description="Carbohydrate kinase FGGY N-terminal" evidence="13">
    <location>
        <begin position="4"/>
        <end position="251"/>
    </location>
</feature>
<reference evidence="15" key="1">
    <citation type="submission" date="2018-12" db="EMBL/GenBank/DDBJ databases">
        <authorList>
            <person name="Sun L."/>
            <person name="Chen Z."/>
        </authorList>
    </citation>
    <scope>NUCLEOTIDE SEQUENCE [LARGE SCALE GENOMIC DNA]</scope>
    <source>
        <strain evidence="15">3-2-2</strain>
    </source>
</reference>
<dbReference type="GO" id="GO:0005829">
    <property type="term" value="C:cytosol"/>
    <property type="evidence" value="ECO:0007669"/>
    <property type="project" value="TreeGrafter"/>
</dbReference>
<evidence type="ECO:0000313" key="15">
    <source>
        <dbReference type="EMBL" id="RST71227.1"/>
    </source>
</evidence>
<dbReference type="EMBL" id="QYTV02000013">
    <property type="protein sequence ID" value="RST71227.1"/>
    <property type="molecule type" value="Genomic_DNA"/>
</dbReference>
<feature type="binding site" evidence="11">
    <location>
        <position position="82"/>
    </location>
    <ligand>
        <name>sn-glycerol 3-phosphate</name>
        <dbReference type="ChEBI" id="CHEBI:57597"/>
    </ligand>
</feature>
<evidence type="ECO:0000259" key="13">
    <source>
        <dbReference type="Pfam" id="PF00370"/>
    </source>
</evidence>
<dbReference type="GO" id="GO:0004370">
    <property type="term" value="F:glycerol kinase activity"/>
    <property type="evidence" value="ECO:0007669"/>
    <property type="project" value="UniProtKB-UniRule"/>
</dbReference>
<feature type="binding site" evidence="11">
    <location>
        <position position="13"/>
    </location>
    <ligand>
        <name>ATP</name>
        <dbReference type="ChEBI" id="CHEBI:30616"/>
    </ligand>
</feature>
<dbReference type="InterPro" id="IPR018485">
    <property type="entry name" value="FGGY_C"/>
</dbReference>
<comment type="caution">
    <text evidence="15">The sequence shown here is derived from an EMBL/GenBank/DDBJ whole genome shotgun (WGS) entry which is preliminary data.</text>
</comment>
<dbReference type="GO" id="GO:0005524">
    <property type="term" value="F:ATP binding"/>
    <property type="evidence" value="ECO:0007669"/>
    <property type="project" value="UniProtKB-UniRule"/>
</dbReference>
<protein>
    <recommendedName>
        <fullName evidence="11">Glycerol kinase</fullName>
        <ecNumber evidence="11">2.7.1.30</ecNumber>
    </recommendedName>
    <alternativeName>
        <fullName evidence="11">ATP:glycerol 3-phosphotransferase</fullName>
    </alternativeName>
    <alternativeName>
        <fullName evidence="11">Glycerokinase</fullName>
        <shortName evidence="11">GK</shortName>
    </alternativeName>
</protein>
<comment type="activity regulation">
    <text evidence="11">Activated by phosphorylation and inhibited by fructose 1,6-bisphosphate (FBP).</text>
</comment>
<dbReference type="InterPro" id="IPR018484">
    <property type="entry name" value="FGGY_N"/>
</dbReference>
<dbReference type="FunFam" id="3.30.420.40:FF:000007">
    <property type="entry name" value="Glycerol kinase"/>
    <property type="match status" value="1"/>
</dbReference>
<dbReference type="NCBIfam" id="NF000756">
    <property type="entry name" value="PRK00047.1"/>
    <property type="match status" value="1"/>
</dbReference>
<dbReference type="Pfam" id="PF02782">
    <property type="entry name" value="FGGY_C"/>
    <property type="match status" value="1"/>
</dbReference>